<dbReference type="CDD" id="cd01043">
    <property type="entry name" value="DPS"/>
    <property type="match status" value="1"/>
</dbReference>
<organism evidence="4 5">
    <name type="scientific">Paenibacillus radicis</name>
    <name type="common">ex Xue et al. 2023</name>
    <dbReference type="NCBI Taxonomy" id="2972489"/>
    <lineage>
        <taxon>Bacteria</taxon>
        <taxon>Bacillati</taxon>
        <taxon>Bacillota</taxon>
        <taxon>Bacilli</taxon>
        <taxon>Bacillales</taxon>
        <taxon>Paenibacillaceae</taxon>
        <taxon>Paenibacillus</taxon>
    </lineage>
</organism>
<evidence type="ECO:0000256" key="2">
    <source>
        <dbReference type="RuleBase" id="RU003875"/>
    </source>
</evidence>
<reference evidence="4 5" key="1">
    <citation type="submission" date="2022-08" db="EMBL/GenBank/DDBJ databases">
        <title>Paenibacillus endoradicis sp. nov., Paenibacillus radicibacter sp. nov and Paenibacillus pararadicis sp. nov., three cold-adapted plant growth-promoting bacteria isolated from root of Larix gmelinii in Great Khingan.</title>
        <authorList>
            <person name="Xue H."/>
        </authorList>
    </citation>
    <scope>NUCLEOTIDE SEQUENCE [LARGE SCALE GENOMIC DNA]</scope>
    <source>
        <strain evidence="4 5">N5-1-1-5</strain>
    </source>
</reference>
<dbReference type="SUPFAM" id="SSF47240">
    <property type="entry name" value="Ferritin-like"/>
    <property type="match status" value="1"/>
</dbReference>
<protein>
    <submittedName>
        <fullName evidence="4">DNA starvation/stationary phase protection protein</fullName>
    </submittedName>
</protein>
<dbReference type="PIRSF" id="PIRSF005900">
    <property type="entry name" value="Dps"/>
    <property type="match status" value="1"/>
</dbReference>
<sequence>MAKVLEQSKVLEEALNQQVANFGVMYIKLHNFHWFVKGSQFFTLHLKFEELYNEATLHFDALAERLLTLGGKPVATMQQMLKDSAIKEAAGNEKAEDMVRALVADFNKINQQLKEGMDVAEKAGDEITGDLFLAIHASLEKHTWMLNSFLG</sequence>
<keyword evidence="5" id="KW-1185">Reference proteome</keyword>
<dbReference type="InterPro" id="IPR002177">
    <property type="entry name" value="DPS_DNA-bd"/>
</dbReference>
<dbReference type="Gene3D" id="1.20.1260.10">
    <property type="match status" value="1"/>
</dbReference>
<comment type="similarity">
    <text evidence="1 2">Belongs to the Dps family.</text>
</comment>
<evidence type="ECO:0000256" key="1">
    <source>
        <dbReference type="ARBA" id="ARBA00009497"/>
    </source>
</evidence>
<dbReference type="InterPro" id="IPR009078">
    <property type="entry name" value="Ferritin-like_SF"/>
</dbReference>
<dbReference type="RefSeq" id="WP_258217569.1">
    <property type="nucleotide sequence ID" value="NZ_JANQBD010000035.1"/>
</dbReference>
<dbReference type="Pfam" id="PF00210">
    <property type="entry name" value="Ferritin"/>
    <property type="match status" value="1"/>
</dbReference>
<evidence type="ECO:0000313" key="5">
    <source>
        <dbReference type="Proteomes" id="UP001300012"/>
    </source>
</evidence>
<accession>A0ABT1YUD8</accession>
<dbReference type="PROSITE" id="PS00818">
    <property type="entry name" value="DPS_1"/>
    <property type="match status" value="1"/>
</dbReference>
<dbReference type="PROSITE" id="PS00819">
    <property type="entry name" value="DPS_2"/>
    <property type="match status" value="1"/>
</dbReference>
<dbReference type="InterPro" id="IPR012347">
    <property type="entry name" value="Ferritin-like"/>
</dbReference>
<dbReference type="PANTHER" id="PTHR42932:SF1">
    <property type="entry name" value="GENERAL STRESS PROTEIN 20U"/>
    <property type="match status" value="1"/>
</dbReference>
<dbReference type="PRINTS" id="PR01346">
    <property type="entry name" value="HELNAPAPROT"/>
</dbReference>
<dbReference type="PANTHER" id="PTHR42932">
    <property type="entry name" value="GENERAL STRESS PROTEIN 20U"/>
    <property type="match status" value="1"/>
</dbReference>
<dbReference type="EMBL" id="JANQBD010000035">
    <property type="protein sequence ID" value="MCR8636028.1"/>
    <property type="molecule type" value="Genomic_DNA"/>
</dbReference>
<name>A0ABT1YUD8_9BACL</name>
<feature type="domain" description="Ferritin/DPS" evidence="3">
    <location>
        <begin position="13"/>
        <end position="150"/>
    </location>
</feature>
<comment type="caution">
    <text evidence="4">The sequence shown here is derived from an EMBL/GenBank/DDBJ whole genome shotgun (WGS) entry which is preliminary data.</text>
</comment>
<proteinExistence type="inferred from homology"/>
<dbReference type="InterPro" id="IPR023188">
    <property type="entry name" value="DPS_DNA-bd_CS"/>
</dbReference>
<evidence type="ECO:0000313" key="4">
    <source>
        <dbReference type="EMBL" id="MCR8636028.1"/>
    </source>
</evidence>
<gene>
    <name evidence="4" type="ORF">NV381_33050</name>
</gene>
<evidence type="ECO:0000259" key="3">
    <source>
        <dbReference type="Pfam" id="PF00210"/>
    </source>
</evidence>
<dbReference type="Proteomes" id="UP001300012">
    <property type="component" value="Unassembled WGS sequence"/>
</dbReference>
<dbReference type="InterPro" id="IPR008331">
    <property type="entry name" value="Ferritin_DPS_dom"/>
</dbReference>